<accession>A0A914EKZ5</accession>
<evidence type="ECO:0000313" key="3">
    <source>
        <dbReference type="WBParaSite" id="ACRNAN_scaffold9145.g7743.t1"/>
    </source>
</evidence>
<reference evidence="3" key="1">
    <citation type="submission" date="2022-11" db="UniProtKB">
        <authorList>
            <consortium name="WormBaseParasite"/>
        </authorList>
    </citation>
    <scope>IDENTIFICATION</scope>
</reference>
<proteinExistence type="predicted"/>
<evidence type="ECO:0000256" key="1">
    <source>
        <dbReference type="SAM" id="SignalP"/>
    </source>
</evidence>
<feature type="chain" id="PRO_5037869629" evidence="1">
    <location>
        <begin position="26"/>
        <end position="102"/>
    </location>
</feature>
<evidence type="ECO:0000313" key="2">
    <source>
        <dbReference type="Proteomes" id="UP000887540"/>
    </source>
</evidence>
<name>A0A914EKZ5_9BILA</name>
<sequence>MHNFACYHGFLLFFFISLKVLNINAVCFSPDNIALSNVTNPRFTLTPSSGANGEFYEPNMTCSWKIVVPSSYETKIMANVSNRAIYSNDILRIDDCNGGNVI</sequence>
<dbReference type="WBParaSite" id="ACRNAN_scaffold9145.g7743.t1">
    <property type="protein sequence ID" value="ACRNAN_scaffold9145.g7743.t1"/>
    <property type="gene ID" value="ACRNAN_scaffold9145.g7743"/>
</dbReference>
<keyword evidence="1" id="KW-0732">Signal</keyword>
<organism evidence="2 3">
    <name type="scientific">Acrobeloides nanus</name>
    <dbReference type="NCBI Taxonomy" id="290746"/>
    <lineage>
        <taxon>Eukaryota</taxon>
        <taxon>Metazoa</taxon>
        <taxon>Ecdysozoa</taxon>
        <taxon>Nematoda</taxon>
        <taxon>Chromadorea</taxon>
        <taxon>Rhabditida</taxon>
        <taxon>Tylenchina</taxon>
        <taxon>Cephalobomorpha</taxon>
        <taxon>Cephaloboidea</taxon>
        <taxon>Cephalobidae</taxon>
        <taxon>Acrobeloides</taxon>
    </lineage>
</organism>
<dbReference type="Proteomes" id="UP000887540">
    <property type="component" value="Unplaced"/>
</dbReference>
<dbReference type="AlphaFoldDB" id="A0A914EKZ5"/>
<keyword evidence="2" id="KW-1185">Reference proteome</keyword>
<feature type="signal peptide" evidence="1">
    <location>
        <begin position="1"/>
        <end position="25"/>
    </location>
</feature>
<protein>
    <submittedName>
        <fullName evidence="3">CUB domain-containing protein</fullName>
    </submittedName>
</protein>